<dbReference type="InterPro" id="IPR003175">
    <property type="entry name" value="CDI_dom"/>
</dbReference>
<evidence type="ECO:0000313" key="9">
    <source>
        <dbReference type="Proteomes" id="UP001623349"/>
    </source>
</evidence>
<protein>
    <submittedName>
        <fullName evidence="8">Cyclin-dependent kinase inhibitor 1C</fullName>
    </submittedName>
</protein>
<feature type="compositionally biased region" description="Acidic residues" evidence="6">
    <location>
        <begin position="227"/>
        <end position="274"/>
    </location>
</feature>
<feature type="region of interest" description="Disordered" evidence="6">
    <location>
        <begin position="316"/>
        <end position="352"/>
    </location>
</feature>
<evidence type="ECO:0000256" key="1">
    <source>
        <dbReference type="ARBA" id="ARBA00004123"/>
    </source>
</evidence>
<evidence type="ECO:0000256" key="4">
    <source>
        <dbReference type="ARBA" id="ARBA00023242"/>
    </source>
</evidence>
<dbReference type="EMBL" id="BAAFST010000019">
    <property type="protein sequence ID" value="GAB1301933.1"/>
    <property type="molecule type" value="Genomic_DNA"/>
</dbReference>
<dbReference type="InterPro" id="IPR044898">
    <property type="entry name" value="CDI_dom_sf"/>
</dbReference>
<evidence type="ECO:0000256" key="5">
    <source>
        <dbReference type="ARBA" id="ARBA00023306"/>
    </source>
</evidence>
<sequence length="381" mass="40923">MGMSDVYLRSRTAMERLASSDTFPVIARSSACRSLFGPVDHEELGRELRMRLAELNAEDQNRWDFNFQQDVPLRGPGRLQWMEVDSESVPAFYRETVQVGRCRLQLGPRPPPVAVAVIPRSGPPAGEAPDGLEEAPEQPPSAPASAVVAEPTPPATPAPASDLTSEPIPEVTPVATSDPTPDPIPDANPDVATQDGEEQVPEQVSEQGEESGDEPGDELGTEPVSEQGEEQGAEPVEEKDEEPVEEQGAEPVEEQGAEPVEEQNGEPVEEQDENQELKDQPLSGIPGRPAAGTAAANANGAIKKLSGPLISDFFAKRKRTAQENKASNDVPPGCPSPNVAPGVGAVEQTPRKLRALRPERTCWASGQRTMEELWPHGFVEI</sequence>
<comment type="subcellular location">
    <subcellularLocation>
        <location evidence="1">Nucleus</location>
    </subcellularLocation>
</comment>
<keyword evidence="9" id="KW-1185">Reference proteome</keyword>
<evidence type="ECO:0000259" key="7">
    <source>
        <dbReference type="Pfam" id="PF02234"/>
    </source>
</evidence>
<comment type="caution">
    <text evidence="8">The sequence shown here is derived from an EMBL/GenBank/DDBJ whole genome shotgun (WGS) entry which is preliminary data.</text>
</comment>
<dbReference type="Gene3D" id="4.10.365.10">
    <property type="entry name" value="p27"/>
    <property type="match status" value="1"/>
</dbReference>
<gene>
    <name evidence="8" type="ORF">APTSU1_001717100</name>
</gene>
<accession>A0ABQ0FRQ7</accession>
<evidence type="ECO:0000256" key="2">
    <source>
        <dbReference type="ARBA" id="ARBA00006726"/>
    </source>
</evidence>
<comment type="similarity">
    <text evidence="2">Belongs to the CDI family.</text>
</comment>
<name>A0ABQ0FRQ7_APOSI</name>
<evidence type="ECO:0000256" key="3">
    <source>
        <dbReference type="ARBA" id="ARBA00023013"/>
    </source>
</evidence>
<reference evidence="8 9" key="1">
    <citation type="submission" date="2024-08" db="EMBL/GenBank/DDBJ databases">
        <title>The draft genome of Apodemus speciosus.</title>
        <authorList>
            <person name="Nabeshima K."/>
            <person name="Suzuki S."/>
            <person name="Onuma M."/>
        </authorList>
    </citation>
    <scope>NUCLEOTIDE SEQUENCE [LARGE SCALE GENOMIC DNA]</scope>
    <source>
        <strain evidence="8">IB14-021</strain>
    </source>
</reference>
<dbReference type="PANTHER" id="PTHR10265">
    <property type="entry name" value="CYCLIN-DEPENDENT KINASE INHIBITOR 1"/>
    <property type="match status" value="1"/>
</dbReference>
<dbReference type="Pfam" id="PF02234">
    <property type="entry name" value="CDI"/>
    <property type="match status" value="1"/>
</dbReference>
<dbReference type="GO" id="GO:0004860">
    <property type="term" value="F:protein kinase inhibitor activity"/>
    <property type="evidence" value="ECO:0007669"/>
    <property type="project" value="UniProtKB-KW"/>
</dbReference>
<keyword evidence="5" id="KW-0131">Cell cycle</keyword>
<organism evidence="8 9">
    <name type="scientific">Apodemus speciosus</name>
    <name type="common">Large Japanese field mouse</name>
    <dbReference type="NCBI Taxonomy" id="105296"/>
    <lineage>
        <taxon>Eukaryota</taxon>
        <taxon>Metazoa</taxon>
        <taxon>Chordata</taxon>
        <taxon>Craniata</taxon>
        <taxon>Vertebrata</taxon>
        <taxon>Euteleostomi</taxon>
        <taxon>Mammalia</taxon>
        <taxon>Eutheria</taxon>
        <taxon>Euarchontoglires</taxon>
        <taxon>Glires</taxon>
        <taxon>Rodentia</taxon>
        <taxon>Myomorpha</taxon>
        <taxon>Muroidea</taxon>
        <taxon>Muridae</taxon>
        <taxon>Murinae</taxon>
        <taxon>Apodemus</taxon>
    </lineage>
</organism>
<feature type="compositionally biased region" description="Acidic residues" evidence="6">
    <location>
        <begin position="207"/>
        <end position="220"/>
    </location>
</feature>
<dbReference type="PANTHER" id="PTHR10265:SF44">
    <property type="entry name" value="CYCLIN-DEPENDENT KINASE INHIBITOR 1C"/>
    <property type="match status" value="1"/>
</dbReference>
<evidence type="ECO:0000313" key="8">
    <source>
        <dbReference type="EMBL" id="GAB1301933.1"/>
    </source>
</evidence>
<keyword evidence="4" id="KW-0539">Nucleus</keyword>
<feature type="domain" description="Cyclin-dependent kinase inhibitor" evidence="7">
    <location>
        <begin position="34"/>
        <end position="84"/>
    </location>
</feature>
<proteinExistence type="inferred from homology"/>
<evidence type="ECO:0000256" key="6">
    <source>
        <dbReference type="SAM" id="MobiDB-lite"/>
    </source>
</evidence>
<feature type="region of interest" description="Disordered" evidence="6">
    <location>
        <begin position="115"/>
        <end position="296"/>
    </location>
</feature>
<dbReference type="Proteomes" id="UP001623349">
    <property type="component" value="Unassembled WGS sequence"/>
</dbReference>
<keyword evidence="3 8" id="KW-0649">Protein kinase inhibitor</keyword>